<dbReference type="Pfam" id="PF13575">
    <property type="entry name" value="DUF4135"/>
    <property type="match status" value="1"/>
</dbReference>
<evidence type="ECO:0000313" key="3">
    <source>
        <dbReference type="EMBL" id="GIJ22531.1"/>
    </source>
</evidence>
<organism evidence="3 4">
    <name type="scientific">Micromonospora lutea</name>
    <dbReference type="NCBI Taxonomy" id="419825"/>
    <lineage>
        <taxon>Bacteria</taxon>
        <taxon>Bacillati</taxon>
        <taxon>Actinomycetota</taxon>
        <taxon>Actinomycetes</taxon>
        <taxon>Micromonosporales</taxon>
        <taxon>Micromonosporaceae</taxon>
        <taxon>Micromonospora</taxon>
    </lineage>
</organism>
<evidence type="ECO:0000259" key="2">
    <source>
        <dbReference type="Pfam" id="PF13575"/>
    </source>
</evidence>
<dbReference type="InterPro" id="IPR007822">
    <property type="entry name" value="LANC-like"/>
</dbReference>
<feature type="domain" description="Lantibiotic biosynthesis protein dehydration" evidence="2">
    <location>
        <begin position="237"/>
        <end position="604"/>
    </location>
</feature>
<dbReference type="InterPro" id="IPR017146">
    <property type="entry name" value="Lanti_2_LanM"/>
</dbReference>
<protein>
    <recommendedName>
        <fullName evidence="2">Lantibiotic biosynthesis protein dehydration domain-containing protein</fullName>
    </recommendedName>
</protein>
<dbReference type="InterPro" id="IPR025410">
    <property type="entry name" value="Lant_dehyd"/>
</dbReference>
<dbReference type="PRINTS" id="PR01950">
    <property type="entry name" value="LANCSUPER"/>
</dbReference>
<keyword evidence="4" id="KW-1185">Reference proteome</keyword>
<dbReference type="Proteomes" id="UP000643165">
    <property type="component" value="Unassembled WGS sequence"/>
</dbReference>
<name>A0ABQ4IX86_9ACTN</name>
<dbReference type="EMBL" id="BOPB01000014">
    <property type="protein sequence ID" value="GIJ22531.1"/>
    <property type="molecule type" value="Genomic_DNA"/>
</dbReference>
<dbReference type="InterPro" id="IPR012341">
    <property type="entry name" value="6hp_glycosidase-like_sf"/>
</dbReference>
<feature type="compositionally biased region" description="Polar residues" evidence="1">
    <location>
        <begin position="1"/>
        <end position="17"/>
    </location>
</feature>
<evidence type="ECO:0000313" key="4">
    <source>
        <dbReference type="Proteomes" id="UP000643165"/>
    </source>
</evidence>
<dbReference type="SMART" id="SM01260">
    <property type="entry name" value="LANC_like"/>
    <property type="match status" value="1"/>
</dbReference>
<proteinExistence type="predicted"/>
<dbReference type="NCBIfam" id="TIGR03897">
    <property type="entry name" value="lanti_2_LanM"/>
    <property type="match status" value="1"/>
</dbReference>
<accession>A0ABQ4IX86</accession>
<dbReference type="Gene3D" id="1.50.10.10">
    <property type="match status" value="1"/>
</dbReference>
<evidence type="ECO:0000256" key="1">
    <source>
        <dbReference type="SAM" id="MobiDB-lite"/>
    </source>
</evidence>
<dbReference type="PIRSF" id="PIRSF037228">
    <property type="entry name" value="Lant_mod_RumM"/>
    <property type="match status" value="1"/>
</dbReference>
<sequence>MSSSVPLGTLSPVNSPTADGPLSLVPTEPQRLPGNWWVCGLALHERVRTDGGTTPVDGGRLAHARQRLRRWRAEHGGELELHLRALAVSETALLGVLAEEDAQLAARLDPPSWVEPIEAAVRAATPLRCSEPVPADWRAAFALPFRPLVEDAKARFRHEARLLPGDAQVDLPALESSLGTALERRLTGLAVRTFVAELHRQRAAGLLRGDDGRARFVDFVRGLTEPAGLTALFTDRPVLARLVGQATVYATEARLELVSRYAADRTCLVQDLLGGVDPGPLVAVEDNQGDPHRAGRTTTIVRFADGRRLVYKPRDLTHDARLDAFVDWLNRKIPEVGLRKVAGLLRPKYGWTEFVASAPLTDPDGGHRYYRRQGVLLALAHALNTTDLHYDNLIASGDHPVMIDVETLFRPAWQEPTDNADPAAELLAASVQRTALLPMIVVGEQGIMDLSGSGGDQGQQSPASMVDWADAGTDRMRLVRGAGTFDGASNRPRLGDQVINPEDHAASMLAGFRLGYAAIESHREEFGRLVVDSAAMTVRIVARPTWTYRMLLDESTHPDLLRDGLDRDRFLGQLYNQAQFPADPGFARHDVAALWRGDVPYYHARADHLTLYADDQPTAVPLRRSGVDAALDRIARLGEADRQDQEWIILASLATRRPVTGHLDAAPMPNSQHGTAAPAERLVAAACAIADQLVARGAPGRERVNWLGLELVDDRQWLLLPMGAGLANGYLGVALFLGQLAQTSGVARYRDVARRAITATPRLLNLLADRPELVAAIGCGGLHGLGGIAYGLARLRVLLDEPEIGPWVDTAVELAEVAAASSTTDDWATGRAGCLAAMSAIHADLGHDRAGALARSCADTLADAMDGLDPEGDPAGFADGTAGIAYALNRFVDTGAGSSRHADVALKALRHSVRVGTGSSGWCVGTAGLALALASAQGAADDAGTPAPLDLDEPDDLVRRLADQPPSRDLSLCHGEAGIGEALTTLTDGPDGPDAAAALRRRTTLILNALQWQGRYCGTPDGVLTPGLLTGLSGIGYGLLRFGLSARIPSALLLEPDRRSTDSDGRRTSTNSIL</sequence>
<dbReference type="Pfam" id="PF05147">
    <property type="entry name" value="LANC_like"/>
    <property type="match status" value="1"/>
</dbReference>
<comment type="caution">
    <text evidence="3">The sequence shown here is derived from an EMBL/GenBank/DDBJ whole genome shotgun (WGS) entry which is preliminary data.</text>
</comment>
<feature type="region of interest" description="Disordered" evidence="1">
    <location>
        <begin position="1"/>
        <end position="27"/>
    </location>
</feature>
<dbReference type="CDD" id="cd04792">
    <property type="entry name" value="LanM-like"/>
    <property type="match status" value="1"/>
</dbReference>
<gene>
    <name evidence="3" type="ORF">Vlu01_31550</name>
</gene>
<reference evidence="3 4" key="1">
    <citation type="submission" date="2021-01" db="EMBL/GenBank/DDBJ databases">
        <title>Whole genome shotgun sequence of Verrucosispora lutea NBRC 106530.</title>
        <authorList>
            <person name="Komaki H."/>
            <person name="Tamura T."/>
        </authorList>
    </citation>
    <scope>NUCLEOTIDE SEQUENCE [LARGE SCALE GENOMIC DNA]</scope>
    <source>
        <strain evidence="3 4">NBRC 106530</strain>
    </source>
</reference>
<dbReference type="SUPFAM" id="SSF158745">
    <property type="entry name" value="LanC-like"/>
    <property type="match status" value="1"/>
</dbReference>